<reference evidence="1 2" key="1">
    <citation type="journal article" date="2021" name="BMC Genomics">
        <title>Datura genome reveals duplications of psychoactive alkaloid biosynthetic genes and high mutation rate following tissue culture.</title>
        <authorList>
            <person name="Rajewski A."/>
            <person name="Carter-House D."/>
            <person name="Stajich J."/>
            <person name="Litt A."/>
        </authorList>
    </citation>
    <scope>NUCLEOTIDE SEQUENCE [LARGE SCALE GENOMIC DNA]</scope>
    <source>
        <strain evidence="1">AR-01</strain>
    </source>
</reference>
<feature type="non-terminal residue" evidence="1">
    <location>
        <position position="1"/>
    </location>
</feature>
<proteinExistence type="predicted"/>
<dbReference type="EMBL" id="JACEIK010020268">
    <property type="protein sequence ID" value="MCE5166220.1"/>
    <property type="molecule type" value="Genomic_DNA"/>
</dbReference>
<organism evidence="1 2">
    <name type="scientific">Datura stramonium</name>
    <name type="common">Jimsonweed</name>
    <name type="synonym">Common thornapple</name>
    <dbReference type="NCBI Taxonomy" id="4076"/>
    <lineage>
        <taxon>Eukaryota</taxon>
        <taxon>Viridiplantae</taxon>
        <taxon>Streptophyta</taxon>
        <taxon>Embryophyta</taxon>
        <taxon>Tracheophyta</taxon>
        <taxon>Spermatophyta</taxon>
        <taxon>Magnoliopsida</taxon>
        <taxon>eudicotyledons</taxon>
        <taxon>Gunneridae</taxon>
        <taxon>Pentapetalae</taxon>
        <taxon>asterids</taxon>
        <taxon>lamiids</taxon>
        <taxon>Solanales</taxon>
        <taxon>Solanaceae</taxon>
        <taxon>Solanoideae</taxon>
        <taxon>Datureae</taxon>
        <taxon>Datura</taxon>
    </lineage>
</organism>
<sequence>SKRIQWLPRILSTGDGGGYTELEKAMDGSLLVGCSPTRATALPVEVVAGFSGDGGGRLDDINGEVARWRWGGKEREEDRVTIMEDLVVLCRWSIGVGGERRDEGRGLEGDLVRVGGFPAIVGVVHRVHGGREGAPVWQWWLENEGRDEMKEVNDAGEVCFPANRGRN</sequence>
<dbReference type="Proteomes" id="UP000823775">
    <property type="component" value="Unassembled WGS sequence"/>
</dbReference>
<evidence type="ECO:0000313" key="2">
    <source>
        <dbReference type="Proteomes" id="UP000823775"/>
    </source>
</evidence>
<gene>
    <name evidence="1" type="ORF">HAX54_015956</name>
</gene>
<accession>A0ABS8Y2W4</accession>
<comment type="caution">
    <text evidence="1">The sequence shown here is derived from an EMBL/GenBank/DDBJ whole genome shotgun (WGS) entry which is preliminary data.</text>
</comment>
<keyword evidence="2" id="KW-1185">Reference proteome</keyword>
<protein>
    <submittedName>
        <fullName evidence="1">Uncharacterized protein</fullName>
    </submittedName>
</protein>
<name>A0ABS8Y2W4_DATST</name>
<evidence type="ECO:0000313" key="1">
    <source>
        <dbReference type="EMBL" id="MCE5166220.1"/>
    </source>
</evidence>